<dbReference type="Proteomes" id="UP000183794">
    <property type="component" value="Unassembled WGS sequence"/>
</dbReference>
<evidence type="ECO:0000313" key="2">
    <source>
        <dbReference type="EMBL" id="SGZ13588.1"/>
    </source>
</evidence>
<evidence type="ECO:0000313" key="3">
    <source>
        <dbReference type="Proteomes" id="UP000182660"/>
    </source>
</evidence>
<evidence type="ECO:0000313" key="1">
    <source>
        <dbReference type="EMBL" id="SGY98928.1"/>
    </source>
</evidence>
<organism evidence="2 4">
    <name type="scientific">Moritella viscosa</name>
    <dbReference type="NCBI Taxonomy" id="80854"/>
    <lineage>
        <taxon>Bacteria</taxon>
        <taxon>Pseudomonadati</taxon>
        <taxon>Pseudomonadota</taxon>
        <taxon>Gammaproteobacteria</taxon>
        <taxon>Alteromonadales</taxon>
        <taxon>Moritellaceae</taxon>
        <taxon>Moritella</taxon>
    </lineage>
</organism>
<proteinExistence type="predicted"/>
<gene>
    <name evidence="1" type="ORF">MT2528_3740</name>
    <name evidence="2" type="ORF">NVI5450_3951</name>
</gene>
<evidence type="ECO:0000313" key="4">
    <source>
        <dbReference type="Proteomes" id="UP000183794"/>
    </source>
</evidence>
<keyword evidence="3" id="KW-1185">Reference proteome</keyword>
<dbReference type="AlphaFoldDB" id="A0A1L0BMH2"/>
<reference evidence="1 3" key="1">
    <citation type="submission" date="2016-11" db="EMBL/GenBank/DDBJ databases">
        <authorList>
            <person name="Klemetsen T."/>
        </authorList>
    </citation>
    <scope>NUCLEOTIDE SEQUENCE [LARGE SCALE GENOMIC DNA]</scope>
    <source>
        <strain evidence="1">MT 2528</strain>
    </source>
</reference>
<dbReference type="EMBL" id="FPLJ01000080">
    <property type="protein sequence ID" value="SGY98928.1"/>
    <property type="molecule type" value="Genomic_DNA"/>
</dbReference>
<sequence length="46" mass="5466">MIGALHYWDFSLRWGDIISDYEWNYNYAWAANLAGTKPIQFQQVVL</sequence>
<name>A0A1L0BMH2_9GAMM</name>
<reference evidence="2 4" key="2">
    <citation type="submission" date="2016-11" db="EMBL/GenBank/DDBJ databases">
        <authorList>
            <person name="Jaros S."/>
            <person name="Januszkiewicz K."/>
            <person name="Wedrychowicz H."/>
        </authorList>
    </citation>
    <scope>NUCLEOTIDE SEQUENCE [LARGE SCALE GENOMIC DNA]</scope>
    <source>
        <strain evidence="2">NVI 5450</strain>
    </source>
</reference>
<dbReference type="Proteomes" id="UP000182660">
    <property type="component" value="Unassembled WGS sequence"/>
</dbReference>
<accession>A0A1L0BMH2</accession>
<protein>
    <submittedName>
        <fullName evidence="2">Uncharacterized protein</fullName>
    </submittedName>
</protein>
<dbReference type="EMBL" id="FPLD01000109">
    <property type="protein sequence ID" value="SGZ13588.1"/>
    <property type="molecule type" value="Genomic_DNA"/>
</dbReference>